<evidence type="ECO:0000313" key="2">
    <source>
        <dbReference type="EMBL" id="OCT12879.1"/>
    </source>
</evidence>
<sequence length="257" mass="28639">MVSTSPPSPFNRFRSRLIGKADDVRERPVVYVAFGDSVTQGCMEYATLDLDAVYHAQVKRLIEQRYPRSVISVINAGVSGDTAHQSRARWERDLFGFMPDLVTIGFGVNDAHDGPSGLAAYTEALRELITSIRSRTEADILLITPTGMITSDNPFIHACDRPAVPSFLHTAEHGYLALYREAMLTLAAAENVPVLDAYQLWFEQARDGQDLHARLANGINHPDRQFHTQLAIAMAEKLLKEEAAPKVIHNWNRGEID</sequence>
<dbReference type="Pfam" id="PF13472">
    <property type="entry name" value="Lipase_GDSL_2"/>
    <property type="match status" value="1"/>
</dbReference>
<proteinExistence type="predicted"/>
<reference evidence="3" key="1">
    <citation type="submission" date="2016-05" db="EMBL/GenBank/DDBJ databases">
        <title>Paenibacillus oryzae. sp. nov., isolated from the rice root.</title>
        <authorList>
            <person name="Zhang J."/>
            <person name="Zhang X."/>
        </authorList>
    </citation>
    <scope>NUCLEOTIDE SEQUENCE [LARGE SCALE GENOMIC DNA]</scope>
    <source>
        <strain evidence="3">KCTC13222</strain>
    </source>
</reference>
<evidence type="ECO:0000259" key="1">
    <source>
        <dbReference type="Pfam" id="PF13472"/>
    </source>
</evidence>
<dbReference type="EMBL" id="LYPC01000026">
    <property type="protein sequence ID" value="OCT12879.1"/>
    <property type="molecule type" value="Genomic_DNA"/>
</dbReference>
<dbReference type="AlphaFoldDB" id="A0A1C0ZXS8"/>
<evidence type="ECO:0000313" key="3">
    <source>
        <dbReference type="Proteomes" id="UP000093309"/>
    </source>
</evidence>
<dbReference type="PANTHER" id="PTHR30383:SF5">
    <property type="entry name" value="SGNH HYDROLASE-TYPE ESTERASE DOMAIN-CONTAINING PROTEIN"/>
    <property type="match status" value="1"/>
</dbReference>
<comment type="caution">
    <text evidence="2">The sequence shown here is derived from an EMBL/GenBank/DDBJ whole genome shotgun (WGS) entry which is preliminary data.</text>
</comment>
<feature type="domain" description="SGNH hydrolase-type esterase" evidence="1">
    <location>
        <begin position="33"/>
        <end position="223"/>
    </location>
</feature>
<dbReference type="InterPro" id="IPR051532">
    <property type="entry name" value="Ester_Hydrolysis_Enzymes"/>
</dbReference>
<dbReference type="InterPro" id="IPR013830">
    <property type="entry name" value="SGNH_hydro"/>
</dbReference>
<dbReference type="SUPFAM" id="SSF52266">
    <property type="entry name" value="SGNH hydrolase"/>
    <property type="match status" value="1"/>
</dbReference>
<dbReference type="Proteomes" id="UP000093309">
    <property type="component" value="Unassembled WGS sequence"/>
</dbReference>
<name>A0A1C0ZXS8_9BACL</name>
<dbReference type="PANTHER" id="PTHR30383">
    <property type="entry name" value="THIOESTERASE 1/PROTEASE 1/LYSOPHOSPHOLIPASE L1"/>
    <property type="match status" value="1"/>
</dbReference>
<protein>
    <recommendedName>
        <fullName evidence="1">SGNH hydrolase-type esterase domain-containing protein</fullName>
    </recommendedName>
</protein>
<dbReference type="STRING" id="512399.A8709_21345"/>
<accession>A0A1C0ZXS8</accession>
<dbReference type="InterPro" id="IPR036514">
    <property type="entry name" value="SGNH_hydro_sf"/>
</dbReference>
<dbReference type="Gene3D" id="3.40.50.1110">
    <property type="entry name" value="SGNH hydrolase"/>
    <property type="match status" value="1"/>
</dbReference>
<gene>
    <name evidence="2" type="ORF">A8709_21345</name>
</gene>
<keyword evidence="3" id="KW-1185">Reference proteome</keyword>
<dbReference type="OrthoDB" id="388542at2"/>
<dbReference type="GO" id="GO:0004622">
    <property type="term" value="F:phosphatidylcholine lysophospholipase activity"/>
    <property type="evidence" value="ECO:0007669"/>
    <property type="project" value="TreeGrafter"/>
</dbReference>
<organism evidence="2 3">
    <name type="scientific">Paenibacillus pectinilyticus</name>
    <dbReference type="NCBI Taxonomy" id="512399"/>
    <lineage>
        <taxon>Bacteria</taxon>
        <taxon>Bacillati</taxon>
        <taxon>Bacillota</taxon>
        <taxon>Bacilli</taxon>
        <taxon>Bacillales</taxon>
        <taxon>Paenibacillaceae</taxon>
        <taxon>Paenibacillus</taxon>
    </lineage>
</organism>